<evidence type="ECO:0000313" key="4">
    <source>
        <dbReference type="Proteomes" id="UP000248924"/>
    </source>
</evidence>
<feature type="region of interest" description="Disordered" evidence="1">
    <location>
        <begin position="23"/>
        <end position="60"/>
    </location>
</feature>
<dbReference type="PANTHER" id="PTHR42852:SF17">
    <property type="entry name" value="THIOREDOXIN-LIKE PROTEIN HI_1115"/>
    <property type="match status" value="1"/>
</dbReference>
<dbReference type="SUPFAM" id="SSF52833">
    <property type="entry name" value="Thioredoxin-like"/>
    <property type="match status" value="1"/>
</dbReference>
<dbReference type="InterPro" id="IPR000866">
    <property type="entry name" value="AhpC/TSA"/>
</dbReference>
<dbReference type="Proteomes" id="UP000248924">
    <property type="component" value="Unassembled WGS sequence"/>
</dbReference>
<dbReference type="EMBL" id="POTY01000076">
    <property type="protein sequence ID" value="PZG18124.1"/>
    <property type="molecule type" value="Genomic_DNA"/>
</dbReference>
<comment type="caution">
    <text evidence="3">The sequence shown here is derived from an EMBL/GenBank/DDBJ whole genome shotgun (WGS) entry which is preliminary data.</text>
</comment>
<evidence type="ECO:0000259" key="2">
    <source>
        <dbReference type="PROSITE" id="PS51352"/>
    </source>
</evidence>
<dbReference type="PROSITE" id="PS51352">
    <property type="entry name" value="THIOREDOXIN_2"/>
    <property type="match status" value="1"/>
</dbReference>
<dbReference type="PROSITE" id="PS51257">
    <property type="entry name" value="PROKAR_LIPOPROTEIN"/>
    <property type="match status" value="1"/>
</dbReference>
<keyword evidence="4" id="KW-1185">Reference proteome</keyword>
<sequence>MDRVGRTVAVVIAGVLAAAGCGTDVEPGTPADTTPPAATASTAAAPSPTSPTSPTPGAATAVPQTLAFTATTVDGQRFDAAELSGKPVVLWFWAAWCPRCRAAAEHVAGVQRDFGDRVQVVGVAGLGSGDEAMRRFVADQGIGGFVNLADDDGAVWKRFEVTTQEYYVVLDSAGAIVHKGALTAQALRDRAAALAG</sequence>
<dbReference type="RefSeq" id="WP_111214293.1">
    <property type="nucleotide sequence ID" value="NZ_POTY01000076.1"/>
</dbReference>
<reference evidence="3 4" key="1">
    <citation type="submission" date="2018-01" db="EMBL/GenBank/DDBJ databases">
        <title>Draft genome sequence of Jishengella sp. NA12.</title>
        <authorList>
            <person name="Sahin N."/>
            <person name="Ay H."/>
            <person name="Saygin H."/>
        </authorList>
    </citation>
    <scope>NUCLEOTIDE SEQUENCE [LARGE SCALE GENOMIC DNA]</scope>
    <source>
        <strain evidence="3 4">NA12</strain>
    </source>
</reference>
<proteinExistence type="predicted"/>
<evidence type="ECO:0000313" key="3">
    <source>
        <dbReference type="EMBL" id="PZG18124.1"/>
    </source>
</evidence>
<dbReference type="InterPro" id="IPR050553">
    <property type="entry name" value="Thioredoxin_ResA/DsbE_sf"/>
</dbReference>
<dbReference type="GO" id="GO:0016209">
    <property type="term" value="F:antioxidant activity"/>
    <property type="evidence" value="ECO:0007669"/>
    <property type="project" value="InterPro"/>
</dbReference>
<feature type="compositionally biased region" description="Low complexity" evidence="1">
    <location>
        <begin position="23"/>
        <end position="47"/>
    </location>
</feature>
<dbReference type="GO" id="GO:0016491">
    <property type="term" value="F:oxidoreductase activity"/>
    <property type="evidence" value="ECO:0007669"/>
    <property type="project" value="InterPro"/>
</dbReference>
<accession>A0A2W2FSV8</accession>
<protein>
    <submittedName>
        <fullName evidence="3">Redoxin</fullName>
    </submittedName>
</protein>
<gene>
    <name evidence="3" type="ORF">C1I95_14160</name>
</gene>
<dbReference type="OrthoDB" id="9790194at2"/>
<dbReference type="Pfam" id="PF00578">
    <property type="entry name" value="AhpC-TSA"/>
    <property type="match status" value="1"/>
</dbReference>
<evidence type="ECO:0000256" key="1">
    <source>
        <dbReference type="SAM" id="MobiDB-lite"/>
    </source>
</evidence>
<dbReference type="Gene3D" id="3.40.30.10">
    <property type="entry name" value="Glutaredoxin"/>
    <property type="match status" value="1"/>
</dbReference>
<dbReference type="PANTHER" id="PTHR42852">
    <property type="entry name" value="THIOL:DISULFIDE INTERCHANGE PROTEIN DSBE"/>
    <property type="match status" value="1"/>
</dbReference>
<organism evidence="3 4">
    <name type="scientific">Micromonospora craterilacus</name>
    <dbReference type="NCBI Taxonomy" id="1655439"/>
    <lineage>
        <taxon>Bacteria</taxon>
        <taxon>Bacillati</taxon>
        <taxon>Actinomycetota</taxon>
        <taxon>Actinomycetes</taxon>
        <taxon>Micromonosporales</taxon>
        <taxon>Micromonosporaceae</taxon>
        <taxon>Micromonospora</taxon>
    </lineage>
</organism>
<dbReference type="InterPro" id="IPR013766">
    <property type="entry name" value="Thioredoxin_domain"/>
</dbReference>
<dbReference type="AlphaFoldDB" id="A0A2W2FSV8"/>
<dbReference type="InterPro" id="IPR036249">
    <property type="entry name" value="Thioredoxin-like_sf"/>
</dbReference>
<name>A0A2W2FSV8_9ACTN</name>
<feature type="domain" description="Thioredoxin" evidence="2">
    <location>
        <begin position="59"/>
        <end position="196"/>
    </location>
</feature>